<name>A0ABQ4PRD6_9GAMM</name>
<dbReference type="InterPro" id="IPR003362">
    <property type="entry name" value="Bact_transf"/>
</dbReference>
<dbReference type="PANTHER" id="PTHR30576:SF10">
    <property type="entry name" value="SLL5057 PROTEIN"/>
    <property type="match status" value="1"/>
</dbReference>
<dbReference type="Pfam" id="PF03808">
    <property type="entry name" value="Glyco_tran_WecG"/>
    <property type="match status" value="1"/>
</dbReference>
<comment type="caution">
    <text evidence="3">The sequence shown here is derived from an EMBL/GenBank/DDBJ whole genome shotgun (WGS) entry which is preliminary data.</text>
</comment>
<gene>
    <name evidence="3" type="ORF">TUM4438_44130</name>
</gene>
<evidence type="ECO:0000259" key="2">
    <source>
        <dbReference type="Pfam" id="PF02397"/>
    </source>
</evidence>
<reference evidence="3" key="1">
    <citation type="submission" date="2021-05" db="EMBL/GenBank/DDBJ databases">
        <title>Molecular characterization for Shewanella algae harboring chromosomal blaOXA-55-like strains isolated from clinical and environment sample.</title>
        <authorList>
            <person name="Ohama Y."/>
            <person name="Aoki K."/>
            <person name="Harada S."/>
            <person name="Moriya K."/>
            <person name="Ishii Y."/>
            <person name="Tateda K."/>
        </authorList>
    </citation>
    <scope>NUCLEOTIDE SEQUENCE</scope>
    <source>
        <strain evidence="3">JCM 11563</strain>
    </source>
</reference>
<evidence type="ECO:0000313" key="3">
    <source>
        <dbReference type="EMBL" id="GIU52157.1"/>
    </source>
</evidence>
<dbReference type="Proteomes" id="UP000887104">
    <property type="component" value="Unassembled WGS sequence"/>
</dbReference>
<feature type="domain" description="Bacterial sugar transferase" evidence="2">
    <location>
        <begin position="455"/>
        <end position="643"/>
    </location>
</feature>
<dbReference type="PANTHER" id="PTHR30576">
    <property type="entry name" value="COLANIC BIOSYNTHESIS UDP-GLUCOSE LIPID CARRIER TRANSFERASE"/>
    <property type="match status" value="1"/>
</dbReference>
<dbReference type="NCBIfam" id="TIGR00696">
    <property type="entry name" value="wecG_tagA_cpsF"/>
    <property type="match status" value="1"/>
</dbReference>
<dbReference type="EMBL" id="BPEY01000157">
    <property type="protein sequence ID" value="GIU52157.1"/>
    <property type="molecule type" value="Genomic_DNA"/>
</dbReference>
<protein>
    <recommendedName>
        <fullName evidence="2">Bacterial sugar transferase domain-containing protein</fullName>
    </recommendedName>
</protein>
<accession>A0ABQ4PRD6</accession>
<proteinExistence type="inferred from homology"/>
<evidence type="ECO:0000256" key="1">
    <source>
        <dbReference type="ARBA" id="ARBA00006464"/>
    </source>
</evidence>
<sequence length="649" mass="73151">MLYGFIRSWMAKEQIIELVYTASSDGEQVALKQFSYSGRFQKLPMLFNLLHGQVSLLGSAIVYVVPATSHSKDRSKEIVSQAHYIANPGLISIEQLNSATGLNFEQSTISLTRAHSSLIRYLFALLRNLMVSMTTGIFCKKSQVRHSQTSVFGINLTNWSMEQLLAEIHSQASTPQAPMRQYSFVNADCLNISTRNAQYRQCLLKNQQVFADGIGVRLACSSKGAVLKDNLNGTDMFPRLCQLAAANNLSIYLLGASDGVAQQAAENMQSKYPQLSIAGCHSGFFDSQTHTQANQDVIEKINQSGADILLVAMGAPKQELWLEANKAALTCKVGIGVGGLFDFYAQRIKRAPLWLRQMGLEWTYRLLQEPKRMWKRYIIGNPSFLLKVYLENRQLAKRERRLFARATPTLSKQQLLLALNKSQTLKQSLPMFNSKQANVRRAKFNLALKLQYACKRMLDILVSSVLLVLLSPLLLLTSLLIRIESPGAALFSQVRAGLNNRSFTMWKFRSMYQDAEQRLAELNLNNEMAGGMIFKIQQDPRITCIGRFIRKTSIDELPQLWNVLRGDMSLVGPRPALSSEVKQYSQYHRGRLAVKPGITCIWQVSGRSTIPFERQVELDIDYIYQQSFTADLWLLIKTIPAVIFARGAY</sequence>
<keyword evidence="4" id="KW-1185">Reference proteome</keyword>
<comment type="similarity">
    <text evidence="1">Belongs to the bacterial sugar transferase family.</text>
</comment>
<dbReference type="Pfam" id="PF02397">
    <property type="entry name" value="Bac_transf"/>
    <property type="match status" value="1"/>
</dbReference>
<dbReference type="CDD" id="cd06533">
    <property type="entry name" value="Glyco_transf_WecG_TagA"/>
    <property type="match status" value="1"/>
</dbReference>
<evidence type="ECO:0000313" key="4">
    <source>
        <dbReference type="Proteomes" id="UP000887104"/>
    </source>
</evidence>
<dbReference type="InterPro" id="IPR004629">
    <property type="entry name" value="WecG_TagA_CpsF"/>
</dbReference>
<organism evidence="3 4">
    <name type="scientific">Shewanella sairae</name>
    <dbReference type="NCBI Taxonomy" id="190310"/>
    <lineage>
        <taxon>Bacteria</taxon>
        <taxon>Pseudomonadati</taxon>
        <taxon>Pseudomonadota</taxon>
        <taxon>Gammaproteobacteria</taxon>
        <taxon>Alteromonadales</taxon>
        <taxon>Shewanellaceae</taxon>
        <taxon>Shewanella</taxon>
    </lineage>
</organism>